<dbReference type="PROSITE" id="PS00973">
    <property type="entry name" value="USP_2"/>
    <property type="match status" value="1"/>
</dbReference>
<dbReference type="AlphaFoldDB" id="A0A162YD49"/>
<dbReference type="Gene3D" id="3.90.70.10">
    <property type="entry name" value="Cysteine proteinases"/>
    <property type="match status" value="1"/>
</dbReference>
<keyword evidence="7" id="KW-0378">Hydrolase</keyword>
<comment type="subcellular location">
    <subcellularLocation>
        <location evidence="2">Nucleus</location>
    </subcellularLocation>
</comment>
<dbReference type="GeneID" id="28990256"/>
<organism evidence="12 13">
    <name type="scientific">Phycomyces blakesleeanus (strain ATCC 8743b / DSM 1359 / FGSC 10004 / NBRC 33097 / NRRL 1555)</name>
    <dbReference type="NCBI Taxonomy" id="763407"/>
    <lineage>
        <taxon>Eukaryota</taxon>
        <taxon>Fungi</taxon>
        <taxon>Fungi incertae sedis</taxon>
        <taxon>Mucoromycota</taxon>
        <taxon>Mucoromycotina</taxon>
        <taxon>Mucoromycetes</taxon>
        <taxon>Mucorales</taxon>
        <taxon>Phycomycetaceae</taxon>
        <taxon>Phycomyces</taxon>
    </lineage>
</organism>
<dbReference type="VEuPathDB" id="FungiDB:PHYBLDRAFT_130323"/>
<protein>
    <recommendedName>
        <fullName evidence="4">ubiquitinyl hydrolase 1</fullName>
        <ecNumber evidence="4">3.4.19.12</ecNumber>
    </recommendedName>
</protein>
<dbReference type="GO" id="GO:0004843">
    <property type="term" value="F:cysteine-type deubiquitinase activity"/>
    <property type="evidence" value="ECO:0007669"/>
    <property type="project" value="UniProtKB-EC"/>
</dbReference>
<keyword evidence="6" id="KW-0833">Ubl conjugation pathway</keyword>
<dbReference type="InterPro" id="IPR008974">
    <property type="entry name" value="TRAF-like"/>
</dbReference>
<dbReference type="GO" id="GO:0031647">
    <property type="term" value="P:regulation of protein stability"/>
    <property type="evidence" value="ECO:0007669"/>
    <property type="project" value="TreeGrafter"/>
</dbReference>
<proteinExistence type="inferred from homology"/>
<evidence type="ECO:0000256" key="6">
    <source>
        <dbReference type="ARBA" id="ARBA00022786"/>
    </source>
</evidence>
<reference evidence="13" key="1">
    <citation type="submission" date="2015-06" db="EMBL/GenBank/DDBJ databases">
        <title>Expansion of signal transduction pathways in fungi by whole-genome duplication.</title>
        <authorList>
            <consortium name="DOE Joint Genome Institute"/>
            <person name="Corrochano L.M."/>
            <person name="Kuo A."/>
            <person name="Marcet-Houben M."/>
            <person name="Polaino S."/>
            <person name="Salamov A."/>
            <person name="Villalobos J.M."/>
            <person name="Alvarez M.I."/>
            <person name="Avalos J."/>
            <person name="Benito E.P."/>
            <person name="Benoit I."/>
            <person name="Burger G."/>
            <person name="Camino L.P."/>
            <person name="Canovas D."/>
            <person name="Cerda-Olmedo E."/>
            <person name="Cheng J.-F."/>
            <person name="Dominguez A."/>
            <person name="Elias M."/>
            <person name="Eslava A.P."/>
            <person name="Glaser F."/>
            <person name="Grimwood J."/>
            <person name="Gutierrez G."/>
            <person name="Heitman J."/>
            <person name="Henrissat B."/>
            <person name="Iturriaga E.A."/>
            <person name="Lang B.F."/>
            <person name="Lavin J.L."/>
            <person name="Lee S."/>
            <person name="Li W."/>
            <person name="Lindquist E."/>
            <person name="Lopez-Garcia S."/>
            <person name="Luque E.M."/>
            <person name="Marcos A.T."/>
            <person name="Martin J."/>
            <person name="McCluskey K."/>
            <person name="Medina H.R."/>
            <person name="Miralles-Duran A."/>
            <person name="Miyazaki A."/>
            <person name="Munoz-Torres E."/>
            <person name="Oguiza J.A."/>
            <person name="Ohm R."/>
            <person name="Olmedo M."/>
            <person name="Orejas M."/>
            <person name="Ortiz-Castellanos L."/>
            <person name="Pisabarro A.G."/>
            <person name="Rodriguez-Romero J."/>
            <person name="Ruiz-Herrera J."/>
            <person name="Ruiz-Vazquez R."/>
            <person name="Sanz C."/>
            <person name="Schackwitz W."/>
            <person name="Schmutz J."/>
            <person name="Shahriari M."/>
            <person name="Shelest E."/>
            <person name="Silva-Franco F."/>
            <person name="Soanes D."/>
            <person name="Syed K."/>
            <person name="Tagua V.G."/>
            <person name="Talbot N.J."/>
            <person name="Thon M."/>
            <person name="De vries R.P."/>
            <person name="Wiebenga A."/>
            <person name="Yadav J.S."/>
            <person name="Braun E.L."/>
            <person name="Baker S."/>
            <person name="Garre V."/>
            <person name="Horwitz B."/>
            <person name="Torres-Martinez S."/>
            <person name="Idnurm A."/>
            <person name="Herrera-Estrella A."/>
            <person name="Gabaldon T."/>
            <person name="Grigoriev I.V."/>
        </authorList>
    </citation>
    <scope>NUCLEOTIDE SEQUENCE [LARGE SCALE GENOMIC DNA]</scope>
    <source>
        <strain evidence="13">NRRL 1555(-)</strain>
    </source>
</reference>
<evidence type="ECO:0000256" key="1">
    <source>
        <dbReference type="ARBA" id="ARBA00000707"/>
    </source>
</evidence>
<name>A0A162YD49_PHYB8</name>
<dbReference type="Pfam" id="PF22486">
    <property type="entry name" value="MATH_2"/>
    <property type="match status" value="1"/>
</dbReference>
<dbReference type="CDD" id="cd02659">
    <property type="entry name" value="peptidase_C19C"/>
    <property type="match status" value="1"/>
</dbReference>
<dbReference type="InterPro" id="IPR024729">
    <property type="entry name" value="USP7_ICP0-binding_dom"/>
</dbReference>
<dbReference type="OrthoDB" id="289038at2759"/>
<sequence length="1115" mass="128494">MDNQQNPMNELLPPYDMDRPMPDADQAPSEISVLDHYEIIARNEMNPVEEEIIELQCQHWDINNWSSLEDRVHGPTFEAGGHQWNVLLFPKGNNQNEFASLYVEMTDAKTVPDNYCCAQFVVCLTKPSDPFQYIHHAAQHRFNSEESDWGFTRFIELKQLYSLDEQGNPRFLEDDNVRITTILRVIKDPTGVLWHNFNNYDSKKMTGYVGLKNQGATCYMNSLFQSLYCTNLFRKAVYQIPTENDEPTKSVALALQRVFYNLQFSDVPVGTTEMTKSFGWDSLEAFMQHDVQEFNRVLQDNLEAKMKNTPADGAIKRLFVGTMKSYIKCINVSYESSRTEDFYDIQLNVKGCKNLEESFKDYIAEEVLEGDNKYMAEGHGLQDAKKGVIFESFPPVLHLQLKRFEYDIMRDTMVKINDRHEFPLEIDLEPYLDPVADRSQPHKYVLHGVLVHSGDLSGGHYFAFVKPTKDGNWLKFDDDRVVPTTLKEVLEENFGGDHVSGAMTNGRPSFRGFKRFTNAYMLVYVRESMIDEILANVVEKDIPSHLSQRLEQERQLQERKAKEKEQQHFYMKAYLVTDNTFMANDGFDFVNLEERSMETSQLEVRRVLKDQKYGDFKRELSHSMGLPETHIRLWFLVNRQNRTIRPDAPVPEGEEDCTLEEIRQKHLANQPNLRLYVEKSLSPDNERALFPPAPSNTSANALIFIKLFDPELQKIRGIGRLYINKADKVGSIMEQVNEIAGYEFGTPLVFYEEIKTTMIEEMDLNLTFTKAEIQDGDIIAVQRNLSDAEIEQLKEAGMYDNVPDFMDYQLHKLDVVFSPKDGNPETEFELSLHKNMRYDEVAAKVGAKIGADPEKIRFLACGPSGDLKPIRRTPTSLLADMQNMTYNQNVARFKLTYEVLDISLTEFESKRMVKITLCTPTLRDINVVELLLPKQGKIADLLKALDAKGAKFESAKGTRRTRIFEALGNKFNREFLPTDSISQLSASNYAQLYAEEIPEEEMLMGDDDIFIRVFHFQRDISRAHSVPFKFLVKKDEPFEETKKRLQARTGLNDKDWSKVKFNIVSSYSAVPIEEGDDFKLSNHLFTQEESLGLEHMDKTPRSARMGAERALSIRG</sequence>
<dbReference type="GO" id="GO:0005829">
    <property type="term" value="C:cytosol"/>
    <property type="evidence" value="ECO:0007669"/>
    <property type="project" value="TreeGrafter"/>
</dbReference>
<dbReference type="InterPro" id="IPR002083">
    <property type="entry name" value="MATH/TRAF_dom"/>
</dbReference>
<gene>
    <name evidence="12" type="ORF">PHYBLDRAFT_130323</name>
</gene>
<dbReference type="GO" id="GO:0005634">
    <property type="term" value="C:nucleus"/>
    <property type="evidence" value="ECO:0007669"/>
    <property type="project" value="UniProtKB-SubCell"/>
</dbReference>
<dbReference type="PROSITE" id="PS50235">
    <property type="entry name" value="USP_3"/>
    <property type="match status" value="1"/>
</dbReference>
<evidence type="ECO:0000256" key="8">
    <source>
        <dbReference type="ARBA" id="ARBA00022807"/>
    </source>
</evidence>
<evidence type="ECO:0000313" key="12">
    <source>
        <dbReference type="EMBL" id="OAD79955.1"/>
    </source>
</evidence>
<dbReference type="SUPFAM" id="SSF54001">
    <property type="entry name" value="Cysteine proteinases"/>
    <property type="match status" value="1"/>
</dbReference>
<dbReference type="InterPro" id="IPR038765">
    <property type="entry name" value="Papain-like_cys_pep_sf"/>
</dbReference>
<feature type="domain" description="MATH" evidence="10">
    <location>
        <begin position="55"/>
        <end position="183"/>
    </location>
</feature>
<comment type="catalytic activity">
    <reaction evidence="1">
        <text>Thiol-dependent hydrolysis of ester, thioester, amide, peptide and isopeptide bonds formed by the C-terminal Gly of ubiquitin (a 76-residue protein attached to proteins as an intracellular targeting signal).</text>
        <dbReference type="EC" id="3.4.19.12"/>
    </reaction>
</comment>
<dbReference type="SUPFAM" id="SSF49599">
    <property type="entry name" value="TRAF domain-like"/>
    <property type="match status" value="1"/>
</dbReference>
<comment type="similarity">
    <text evidence="3">Belongs to the peptidase C19 family.</text>
</comment>
<dbReference type="SMART" id="SM00061">
    <property type="entry name" value="MATH"/>
    <property type="match status" value="1"/>
</dbReference>
<evidence type="ECO:0000256" key="7">
    <source>
        <dbReference type="ARBA" id="ARBA00022801"/>
    </source>
</evidence>
<dbReference type="EMBL" id="KV440972">
    <property type="protein sequence ID" value="OAD79955.1"/>
    <property type="molecule type" value="Genomic_DNA"/>
</dbReference>
<dbReference type="PANTHER" id="PTHR24006:SF644">
    <property type="entry name" value="UBIQUITIN CARBOXYL-TERMINAL HYDROLASE 7"/>
    <property type="match status" value="1"/>
</dbReference>
<dbReference type="InterPro" id="IPR018200">
    <property type="entry name" value="USP_CS"/>
</dbReference>
<keyword evidence="9" id="KW-0539">Nucleus</keyword>
<dbReference type="InterPro" id="IPR029346">
    <property type="entry name" value="USP_C"/>
</dbReference>
<evidence type="ECO:0000256" key="5">
    <source>
        <dbReference type="ARBA" id="ARBA00022670"/>
    </source>
</evidence>
<dbReference type="PROSITE" id="PS00972">
    <property type="entry name" value="USP_1"/>
    <property type="match status" value="1"/>
</dbReference>
<dbReference type="InterPro" id="IPR050164">
    <property type="entry name" value="Peptidase_C19"/>
</dbReference>
<dbReference type="InterPro" id="IPR001394">
    <property type="entry name" value="Peptidase_C19_UCH"/>
</dbReference>
<dbReference type="Gene3D" id="2.60.210.10">
    <property type="entry name" value="Apoptosis, Tumor Necrosis Factor Receptor Associated Protein 2, Chain A"/>
    <property type="match status" value="1"/>
</dbReference>
<keyword evidence="13" id="KW-1185">Reference proteome</keyword>
<evidence type="ECO:0000259" key="10">
    <source>
        <dbReference type="PROSITE" id="PS50144"/>
    </source>
</evidence>
<dbReference type="RefSeq" id="XP_018297995.1">
    <property type="nucleotide sequence ID" value="XM_018429350.1"/>
</dbReference>
<dbReference type="FunFam" id="3.90.70.10:FF:000005">
    <property type="entry name" value="Ubiquitin carboxyl-terminal hydrolase 7"/>
    <property type="match status" value="1"/>
</dbReference>
<dbReference type="Pfam" id="PF14533">
    <property type="entry name" value="USP7_C2"/>
    <property type="match status" value="1"/>
</dbReference>
<evidence type="ECO:0000259" key="11">
    <source>
        <dbReference type="PROSITE" id="PS50235"/>
    </source>
</evidence>
<dbReference type="InParanoid" id="A0A162YD49"/>
<keyword evidence="8" id="KW-0788">Thiol protease</keyword>
<dbReference type="Pfam" id="PF00443">
    <property type="entry name" value="UCH"/>
    <property type="match status" value="1"/>
</dbReference>
<dbReference type="EC" id="3.4.19.12" evidence="4"/>
<dbReference type="Pfam" id="PF12436">
    <property type="entry name" value="USP7_ICP0_bdg"/>
    <property type="match status" value="1"/>
</dbReference>
<evidence type="ECO:0000256" key="4">
    <source>
        <dbReference type="ARBA" id="ARBA00012759"/>
    </source>
</evidence>
<evidence type="ECO:0000256" key="3">
    <source>
        <dbReference type="ARBA" id="ARBA00009085"/>
    </source>
</evidence>
<dbReference type="GO" id="GO:0006508">
    <property type="term" value="P:proteolysis"/>
    <property type="evidence" value="ECO:0007669"/>
    <property type="project" value="UniProtKB-KW"/>
</dbReference>
<evidence type="ECO:0000256" key="9">
    <source>
        <dbReference type="ARBA" id="ARBA00023242"/>
    </source>
</evidence>
<evidence type="ECO:0000256" key="2">
    <source>
        <dbReference type="ARBA" id="ARBA00004123"/>
    </source>
</evidence>
<dbReference type="STRING" id="763407.A0A162YD49"/>
<dbReference type="Gene3D" id="3.10.20.90">
    <property type="entry name" value="Phosphatidylinositol 3-kinase Catalytic Subunit, Chain A, domain 1"/>
    <property type="match status" value="2"/>
</dbReference>
<dbReference type="PROSITE" id="PS50144">
    <property type="entry name" value="MATH"/>
    <property type="match status" value="1"/>
</dbReference>
<accession>A0A162YD49</accession>
<dbReference type="Proteomes" id="UP000077315">
    <property type="component" value="Unassembled WGS sequence"/>
</dbReference>
<evidence type="ECO:0000313" key="13">
    <source>
        <dbReference type="Proteomes" id="UP000077315"/>
    </source>
</evidence>
<dbReference type="PANTHER" id="PTHR24006">
    <property type="entry name" value="UBIQUITIN CARBOXYL-TERMINAL HYDROLASE"/>
    <property type="match status" value="1"/>
</dbReference>
<dbReference type="GO" id="GO:0140492">
    <property type="term" value="F:metal-dependent deubiquitinase activity"/>
    <property type="evidence" value="ECO:0007669"/>
    <property type="project" value="UniProtKB-ARBA"/>
</dbReference>
<dbReference type="FunCoup" id="A0A162YD49">
    <property type="interactions" value="1382"/>
</dbReference>
<dbReference type="GO" id="GO:0016579">
    <property type="term" value="P:protein deubiquitination"/>
    <property type="evidence" value="ECO:0007669"/>
    <property type="project" value="InterPro"/>
</dbReference>
<feature type="domain" description="USP" evidence="11">
    <location>
        <begin position="209"/>
        <end position="527"/>
    </location>
</feature>
<dbReference type="InterPro" id="IPR028889">
    <property type="entry name" value="USP"/>
</dbReference>
<keyword evidence="5" id="KW-0645">Protease</keyword>